<dbReference type="EMBL" id="FRFG01000078">
    <property type="protein sequence ID" value="SHO58778.1"/>
    <property type="molecule type" value="Genomic_DNA"/>
</dbReference>
<evidence type="ECO:0000313" key="2">
    <source>
        <dbReference type="Proteomes" id="UP000184600"/>
    </source>
</evidence>
<reference evidence="2" key="1">
    <citation type="submission" date="2016-12" db="EMBL/GenBank/DDBJ databases">
        <authorList>
            <person name="Rodrigo-Torres L."/>
            <person name="Arahal R.D."/>
            <person name="Lucena T."/>
        </authorList>
    </citation>
    <scope>NUCLEOTIDE SEQUENCE [LARGE SCALE GENOMIC DNA]</scope>
</reference>
<dbReference type="AlphaFoldDB" id="A0A1M7Z1F4"/>
<dbReference type="OrthoDB" id="6592091at2"/>
<dbReference type="STRING" id="1117707.VQ7734_04550"/>
<accession>A0A1M7Z1F4</accession>
<keyword evidence="2" id="KW-1185">Reference proteome</keyword>
<evidence type="ECO:0000313" key="1">
    <source>
        <dbReference type="EMBL" id="SHO58778.1"/>
    </source>
</evidence>
<dbReference type="Proteomes" id="UP000184600">
    <property type="component" value="Unassembled WGS sequence"/>
</dbReference>
<evidence type="ECO:0008006" key="3">
    <source>
        <dbReference type="Google" id="ProtNLM"/>
    </source>
</evidence>
<protein>
    <recommendedName>
        <fullName evidence="3">Holin of 3TMs, for gene-transfer release</fullName>
    </recommendedName>
</protein>
<gene>
    <name evidence="1" type="ORF">VQ7734_04550</name>
</gene>
<proteinExistence type="predicted"/>
<organism evidence="1 2">
    <name type="scientific">Vibrio quintilis</name>
    <dbReference type="NCBI Taxonomy" id="1117707"/>
    <lineage>
        <taxon>Bacteria</taxon>
        <taxon>Pseudomonadati</taxon>
        <taxon>Pseudomonadota</taxon>
        <taxon>Gammaproteobacteria</taxon>
        <taxon>Vibrionales</taxon>
        <taxon>Vibrionaceae</taxon>
        <taxon>Vibrio</taxon>
    </lineage>
</organism>
<dbReference type="RefSeq" id="WP_073586220.1">
    <property type="nucleotide sequence ID" value="NZ_AP024897.1"/>
</dbReference>
<name>A0A1M7Z1F4_9VIBR</name>
<sequence>MLSAIAALALEAGPAVIRGISSLFGGSETAEQVAQAVEAVDGSLGLSKSQKELAVTRSLQNLPPESRVELEKIKLELEKELTRRQQLALEDKQAAHHETQETVRAGDAAKDQYVRRTRPMQARQSWWAGTLYVFGMTAAHVSGLAASGPDITMALTLYALAFSYHGLRTLDGFAPYSKASGDKVAGAVKTTLRGRS</sequence>